<comment type="caution">
    <text evidence="2">The sequence shown here is derived from an EMBL/GenBank/DDBJ whole genome shotgun (WGS) entry which is preliminary data.</text>
</comment>
<keyword evidence="1" id="KW-0175">Coiled coil</keyword>
<protein>
    <submittedName>
        <fullName evidence="2">Uncharacterized protein</fullName>
    </submittedName>
</protein>
<gene>
    <name evidence="2" type="ORF">RDWZM_003613</name>
</gene>
<evidence type="ECO:0000313" key="2">
    <source>
        <dbReference type="EMBL" id="KAJ6225068.1"/>
    </source>
</evidence>
<name>A0A9Q0RR17_BLOTA</name>
<organism evidence="2 3">
    <name type="scientific">Blomia tropicalis</name>
    <name type="common">Mite</name>
    <dbReference type="NCBI Taxonomy" id="40697"/>
    <lineage>
        <taxon>Eukaryota</taxon>
        <taxon>Metazoa</taxon>
        <taxon>Ecdysozoa</taxon>
        <taxon>Arthropoda</taxon>
        <taxon>Chelicerata</taxon>
        <taxon>Arachnida</taxon>
        <taxon>Acari</taxon>
        <taxon>Acariformes</taxon>
        <taxon>Sarcoptiformes</taxon>
        <taxon>Astigmata</taxon>
        <taxon>Glycyphagoidea</taxon>
        <taxon>Echimyopodidae</taxon>
        <taxon>Blomia</taxon>
    </lineage>
</organism>
<evidence type="ECO:0000256" key="1">
    <source>
        <dbReference type="SAM" id="Coils"/>
    </source>
</evidence>
<accession>A0A9Q0RR17</accession>
<proteinExistence type="predicted"/>
<keyword evidence="3" id="KW-1185">Reference proteome</keyword>
<dbReference type="Gene3D" id="1.20.5.1180">
    <property type="entry name" value="Geminin coiled-coil domain"/>
    <property type="match status" value="1"/>
</dbReference>
<dbReference type="Proteomes" id="UP001142055">
    <property type="component" value="Chromosome 1"/>
</dbReference>
<dbReference type="AlphaFoldDB" id="A0A9Q0RR17"/>
<sequence>MENKSQQSSDNLHKTAVPIAATETETINNVLPCVRRFGSIIDTNSPRSFEPLVTSISGLKLNFSGAAFANSSFSNSLPNMHKADGDCSSSKIANSLPDCSQVVASVKDTTNLKRKFTDENCDSSTTSFSNQTNNRKLIAKKKKFTSPIKCESNNLSTKKPFTESQTLSSTSRNISLQSNSIPLERQLKWITEKDGHKDPAYFGILINQRFEALKETWVENEQLQNDIQELNQENELLEPIFNKIVEIKEMLLDNNDEL</sequence>
<evidence type="ECO:0000313" key="3">
    <source>
        <dbReference type="Proteomes" id="UP001142055"/>
    </source>
</evidence>
<reference evidence="2" key="1">
    <citation type="submission" date="2022-12" db="EMBL/GenBank/DDBJ databases">
        <title>Genome assemblies of Blomia tropicalis.</title>
        <authorList>
            <person name="Cui Y."/>
        </authorList>
    </citation>
    <scope>NUCLEOTIDE SEQUENCE</scope>
    <source>
        <tissue evidence="2">Adult mites</tissue>
    </source>
</reference>
<feature type="coiled-coil region" evidence="1">
    <location>
        <begin position="213"/>
        <end position="240"/>
    </location>
</feature>
<dbReference type="EMBL" id="JAPWDV010000001">
    <property type="protein sequence ID" value="KAJ6225068.1"/>
    <property type="molecule type" value="Genomic_DNA"/>
</dbReference>